<dbReference type="GO" id="GO:0005975">
    <property type="term" value="P:carbohydrate metabolic process"/>
    <property type="evidence" value="ECO:0007669"/>
    <property type="project" value="InterPro"/>
</dbReference>
<proteinExistence type="predicted"/>
<evidence type="ECO:0000313" key="3">
    <source>
        <dbReference type="Proteomes" id="UP000229816"/>
    </source>
</evidence>
<sequence length="317" mass="37144">MNLPYIHIWYYPQPCKTILLLRQDVDYVDQTGLKKLVNVTTRFKIRGTYFINISGEEEFDEEIGHLKLSEPTTPKRKEILLKVIKEGNEIANHGFWHWVFKDIKNNAQNIKRCRHDLYKLFGVRPKGFASPGGEWNENLSKAIEKNRLLYASNGLSDGGFPYYPYLNDRKTKTLEIPSYFLCDASLEQINSPESLKLLKDYYLNLIQENINNGKPIAIMGHPHLIGRLADIFYPSIFQQIKKLKIPVSTIGEFVYWWRKRENISIKIFYKKSDNQLEISSNTSGFLIQSIFRKRRHLFKIDKGKVKKLLLDKKQGKI</sequence>
<dbReference type="AlphaFoldDB" id="A0A2M8ETH9"/>
<evidence type="ECO:0000259" key="1">
    <source>
        <dbReference type="Pfam" id="PF01522"/>
    </source>
</evidence>
<dbReference type="Gene3D" id="3.20.20.370">
    <property type="entry name" value="Glycoside hydrolase/deacetylase"/>
    <property type="match status" value="1"/>
</dbReference>
<feature type="domain" description="NodB homology" evidence="1">
    <location>
        <begin position="25"/>
        <end position="146"/>
    </location>
</feature>
<reference evidence="3" key="1">
    <citation type="submission" date="2017-09" db="EMBL/GenBank/DDBJ databases">
        <title>Depth-based differentiation of microbial function through sediment-hosted aquifers and enrichment of novel symbionts in the deep terrestrial subsurface.</title>
        <authorList>
            <person name="Probst A.J."/>
            <person name="Ladd B."/>
            <person name="Jarett J.K."/>
            <person name="Geller-Mcgrath D.E."/>
            <person name="Sieber C.M.K."/>
            <person name="Emerson J.B."/>
            <person name="Anantharaman K."/>
            <person name="Thomas B.C."/>
            <person name="Malmstrom R."/>
            <person name="Stieglmeier M."/>
            <person name="Klingl A."/>
            <person name="Woyke T."/>
            <person name="Ryan C.M."/>
            <person name="Banfield J.F."/>
        </authorList>
    </citation>
    <scope>NUCLEOTIDE SEQUENCE [LARGE SCALE GENOMIC DNA]</scope>
</reference>
<dbReference type="Proteomes" id="UP000229816">
    <property type="component" value="Unassembled WGS sequence"/>
</dbReference>
<accession>A0A2M8ETH9</accession>
<dbReference type="EMBL" id="PFSF01000006">
    <property type="protein sequence ID" value="PJC28425.1"/>
    <property type="molecule type" value="Genomic_DNA"/>
</dbReference>
<dbReference type="SUPFAM" id="SSF88713">
    <property type="entry name" value="Glycoside hydrolase/deacetylase"/>
    <property type="match status" value="1"/>
</dbReference>
<organism evidence="2 3">
    <name type="scientific">Candidatus Shapirobacteria bacterium CG_4_9_14_0_2_um_filter_39_11</name>
    <dbReference type="NCBI Taxonomy" id="1974478"/>
    <lineage>
        <taxon>Bacteria</taxon>
        <taxon>Candidatus Shapironibacteriota</taxon>
    </lineage>
</organism>
<name>A0A2M8ETH9_9BACT</name>
<gene>
    <name evidence="2" type="ORF">CO054_00265</name>
</gene>
<protein>
    <recommendedName>
        <fullName evidence="1">NodB homology domain-containing protein</fullName>
    </recommendedName>
</protein>
<dbReference type="InterPro" id="IPR011330">
    <property type="entry name" value="Glyco_hydro/deAcase_b/a-brl"/>
</dbReference>
<evidence type="ECO:0000313" key="2">
    <source>
        <dbReference type="EMBL" id="PJC28425.1"/>
    </source>
</evidence>
<dbReference type="Pfam" id="PF01522">
    <property type="entry name" value="Polysacc_deac_1"/>
    <property type="match status" value="1"/>
</dbReference>
<comment type="caution">
    <text evidence="2">The sequence shown here is derived from an EMBL/GenBank/DDBJ whole genome shotgun (WGS) entry which is preliminary data.</text>
</comment>
<dbReference type="InterPro" id="IPR002509">
    <property type="entry name" value="NODB_dom"/>
</dbReference>
<dbReference type="GO" id="GO:0016810">
    <property type="term" value="F:hydrolase activity, acting on carbon-nitrogen (but not peptide) bonds"/>
    <property type="evidence" value="ECO:0007669"/>
    <property type="project" value="InterPro"/>
</dbReference>